<dbReference type="GO" id="GO:0004497">
    <property type="term" value="F:monooxygenase activity"/>
    <property type="evidence" value="ECO:0007669"/>
    <property type="project" value="UniProtKB-KW"/>
</dbReference>
<dbReference type="GO" id="GO:0005506">
    <property type="term" value="F:iron ion binding"/>
    <property type="evidence" value="ECO:0007669"/>
    <property type="project" value="InterPro"/>
</dbReference>
<keyword evidence="4" id="KW-0560">Oxidoreductase</keyword>
<comment type="similarity">
    <text evidence="1">Belongs to the cytochrome P450 family.</text>
</comment>
<evidence type="ECO:0000256" key="3">
    <source>
        <dbReference type="ARBA" id="ARBA00022723"/>
    </source>
</evidence>
<gene>
    <name evidence="7" type="ORF">FNH04_20355</name>
</gene>
<keyword evidence="6" id="KW-0503">Monooxygenase</keyword>
<dbReference type="EMBL" id="VJZE01000136">
    <property type="protein sequence ID" value="MPY42173.1"/>
    <property type="molecule type" value="Genomic_DNA"/>
</dbReference>
<accession>A0A5N8W3U9</accession>
<dbReference type="InterPro" id="IPR002397">
    <property type="entry name" value="Cyt_P450_B"/>
</dbReference>
<protein>
    <submittedName>
        <fullName evidence="7">Cytochrome P450</fullName>
    </submittedName>
</protein>
<sequence length="340" mass="36682">GRVGAGWPLLTFATVRGMTTADGDDHRRLRSLVSKAFTARRVEQLRPGIEELTVRLLDGLAAAAEEGGGVADLRRHFALPLPMGVIGQLLGVGTEHLDALHHLSNRIVATDLAPEQVVTANRDLVSLLARIAADRAERPGDDLTGALIAARDEGGDRLSQEELIGTLLLMIVAGHETTLNLITNAVRALCGHRDQLDLVREGKASWTDAVEETLRWDAPVSYFPFRYPVTDLTVDGTVIPKGTPVLAGYSAAGRDTAVHGPDADRFDVTRPGRHGAVRHLSLGHGAHYCLGAPLARLEATIALERLFTRFPDLDLALPERQLPRHTGFVGNSVRALPVRL</sequence>
<dbReference type="PRINTS" id="PR00359">
    <property type="entry name" value="BP450"/>
</dbReference>
<name>A0A5N8W3U9_9ACTN</name>
<dbReference type="FunFam" id="1.10.630.10:FF:000018">
    <property type="entry name" value="Cytochrome P450 monooxygenase"/>
    <property type="match status" value="1"/>
</dbReference>
<dbReference type="Gene3D" id="1.10.630.10">
    <property type="entry name" value="Cytochrome P450"/>
    <property type="match status" value="1"/>
</dbReference>
<keyword evidence="2" id="KW-0349">Heme</keyword>
<dbReference type="SUPFAM" id="SSF48264">
    <property type="entry name" value="Cytochrome P450"/>
    <property type="match status" value="1"/>
</dbReference>
<dbReference type="OrthoDB" id="5500002at2"/>
<keyword evidence="8" id="KW-1185">Reference proteome</keyword>
<feature type="non-terminal residue" evidence="7">
    <location>
        <position position="1"/>
    </location>
</feature>
<dbReference type="GO" id="GO:0020037">
    <property type="term" value="F:heme binding"/>
    <property type="evidence" value="ECO:0007669"/>
    <property type="project" value="InterPro"/>
</dbReference>
<dbReference type="RefSeq" id="WP_152786274.1">
    <property type="nucleotide sequence ID" value="NZ_VJZE01000136.1"/>
</dbReference>
<dbReference type="AlphaFoldDB" id="A0A5N8W3U9"/>
<keyword evidence="5" id="KW-0408">Iron</keyword>
<evidence type="ECO:0000313" key="8">
    <source>
        <dbReference type="Proteomes" id="UP000326979"/>
    </source>
</evidence>
<evidence type="ECO:0000256" key="2">
    <source>
        <dbReference type="ARBA" id="ARBA00022617"/>
    </source>
</evidence>
<evidence type="ECO:0000256" key="4">
    <source>
        <dbReference type="ARBA" id="ARBA00023002"/>
    </source>
</evidence>
<reference evidence="7 8" key="1">
    <citation type="submission" date="2019-07" db="EMBL/GenBank/DDBJ databases">
        <title>New species of Amycolatopsis and Streptomyces.</title>
        <authorList>
            <person name="Duangmal K."/>
            <person name="Teo W.F.A."/>
            <person name="Lipun K."/>
        </authorList>
    </citation>
    <scope>NUCLEOTIDE SEQUENCE [LARGE SCALE GENOMIC DNA]</scope>
    <source>
        <strain evidence="7 8">TISTR 2346</strain>
    </source>
</reference>
<dbReference type="PANTHER" id="PTHR46696">
    <property type="entry name" value="P450, PUTATIVE (EUROFUNG)-RELATED"/>
    <property type="match status" value="1"/>
</dbReference>
<keyword evidence="3" id="KW-0479">Metal-binding</keyword>
<evidence type="ECO:0000256" key="5">
    <source>
        <dbReference type="ARBA" id="ARBA00023004"/>
    </source>
</evidence>
<evidence type="ECO:0000256" key="6">
    <source>
        <dbReference type="ARBA" id="ARBA00023033"/>
    </source>
</evidence>
<dbReference type="InterPro" id="IPR036396">
    <property type="entry name" value="Cyt_P450_sf"/>
</dbReference>
<organism evidence="7 8">
    <name type="scientific">Streptomyces phyllanthi</name>
    <dbReference type="NCBI Taxonomy" id="1803180"/>
    <lineage>
        <taxon>Bacteria</taxon>
        <taxon>Bacillati</taxon>
        <taxon>Actinomycetota</taxon>
        <taxon>Actinomycetes</taxon>
        <taxon>Kitasatosporales</taxon>
        <taxon>Streptomycetaceae</taxon>
        <taxon>Streptomyces</taxon>
    </lineage>
</organism>
<comment type="caution">
    <text evidence="7">The sequence shown here is derived from an EMBL/GenBank/DDBJ whole genome shotgun (WGS) entry which is preliminary data.</text>
</comment>
<dbReference type="CDD" id="cd11029">
    <property type="entry name" value="CYP107-like"/>
    <property type="match status" value="1"/>
</dbReference>
<dbReference type="GO" id="GO:0016705">
    <property type="term" value="F:oxidoreductase activity, acting on paired donors, with incorporation or reduction of molecular oxygen"/>
    <property type="evidence" value="ECO:0007669"/>
    <property type="project" value="InterPro"/>
</dbReference>
<dbReference type="Pfam" id="PF00067">
    <property type="entry name" value="p450"/>
    <property type="match status" value="1"/>
</dbReference>
<proteinExistence type="inferred from homology"/>
<evidence type="ECO:0000313" key="7">
    <source>
        <dbReference type="EMBL" id="MPY42173.1"/>
    </source>
</evidence>
<dbReference type="PANTHER" id="PTHR46696:SF1">
    <property type="entry name" value="CYTOCHROME P450 YJIB-RELATED"/>
    <property type="match status" value="1"/>
</dbReference>
<dbReference type="InterPro" id="IPR001128">
    <property type="entry name" value="Cyt_P450"/>
</dbReference>
<evidence type="ECO:0000256" key="1">
    <source>
        <dbReference type="ARBA" id="ARBA00010617"/>
    </source>
</evidence>
<dbReference type="Proteomes" id="UP000326979">
    <property type="component" value="Unassembled WGS sequence"/>
</dbReference>